<feature type="compositionally biased region" description="Basic residues" evidence="1">
    <location>
        <begin position="59"/>
        <end position="73"/>
    </location>
</feature>
<evidence type="ECO:0000313" key="2">
    <source>
        <dbReference type="EMBL" id="OWR54660.1"/>
    </source>
</evidence>
<dbReference type="Proteomes" id="UP000007151">
    <property type="component" value="Unassembled WGS sequence"/>
</dbReference>
<dbReference type="AlphaFoldDB" id="A0A212FLT6"/>
<evidence type="ECO:0000313" key="3">
    <source>
        <dbReference type="Proteomes" id="UP000007151"/>
    </source>
</evidence>
<sequence length="82" mass="9365">MGNRGNQFGKGKSGQENSEGAYRRIKRKNQDNSGGVPTRQDMTHTKKNRKEFVGLTAEKKKKQKFNKGQKKKKVLSEILTKK</sequence>
<accession>A0A212FLT6</accession>
<dbReference type="EMBL" id="AGBW02007729">
    <property type="protein sequence ID" value="OWR54660.1"/>
    <property type="molecule type" value="Genomic_DNA"/>
</dbReference>
<dbReference type="KEGG" id="dpl:KGM_201686"/>
<dbReference type="InParanoid" id="A0A212FLT6"/>
<reference evidence="2 3" key="1">
    <citation type="journal article" date="2011" name="Cell">
        <title>The monarch butterfly genome yields insights into long-distance migration.</title>
        <authorList>
            <person name="Zhan S."/>
            <person name="Merlin C."/>
            <person name="Boore J.L."/>
            <person name="Reppert S.M."/>
        </authorList>
    </citation>
    <scope>NUCLEOTIDE SEQUENCE [LARGE SCALE GENOMIC DNA]</scope>
    <source>
        <strain evidence="2">F-2</strain>
    </source>
</reference>
<gene>
    <name evidence="2" type="ORF">KGM_201686</name>
</gene>
<feature type="region of interest" description="Disordered" evidence="1">
    <location>
        <begin position="1"/>
        <end position="82"/>
    </location>
</feature>
<proteinExistence type="predicted"/>
<name>A0A212FLT6_DANPL</name>
<keyword evidence="3" id="KW-1185">Reference proteome</keyword>
<protein>
    <submittedName>
        <fullName evidence="2">Uncharacterized protein</fullName>
    </submittedName>
</protein>
<evidence type="ECO:0000256" key="1">
    <source>
        <dbReference type="SAM" id="MobiDB-lite"/>
    </source>
</evidence>
<comment type="caution">
    <text evidence="2">The sequence shown here is derived from an EMBL/GenBank/DDBJ whole genome shotgun (WGS) entry which is preliminary data.</text>
</comment>
<dbReference type="eggNOG" id="KOG0118">
    <property type="taxonomic scope" value="Eukaryota"/>
</dbReference>
<organism evidence="2 3">
    <name type="scientific">Danaus plexippus plexippus</name>
    <dbReference type="NCBI Taxonomy" id="278856"/>
    <lineage>
        <taxon>Eukaryota</taxon>
        <taxon>Metazoa</taxon>
        <taxon>Ecdysozoa</taxon>
        <taxon>Arthropoda</taxon>
        <taxon>Hexapoda</taxon>
        <taxon>Insecta</taxon>
        <taxon>Pterygota</taxon>
        <taxon>Neoptera</taxon>
        <taxon>Endopterygota</taxon>
        <taxon>Lepidoptera</taxon>
        <taxon>Glossata</taxon>
        <taxon>Ditrysia</taxon>
        <taxon>Papilionoidea</taxon>
        <taxon>Nymphalidae</taxon>
        <taxon>Danainae</taxon>
        <taxon>Danaini</taxon>
        <taxon>Danaina</taxon>
        <taxon>Danaus</taxon>
        <taxon>Danaus</taxon>
    </lineage>
</organism>